<sequence length="219" mass="25228">MNGLAHAQSLLTDHDKLVEKIEEVDYLSAHLTFRRFRKAVHDATDRPRRFYTLIRRPNRQVMSHYNWLIEIFHRSPAFYDGHPPEIKAMSESIRNADNSDPATVIALLKQHAGLFLNVQSNYVVPGPRRDLSDDELRHLLRPYVHIATQDGLPQLVRKMTGEDFLEGTRVNSSSYHFDPAVFDSPEILAFLEKRNARDDQLYRIVAEAEASGTRIAPQK</sequence>
<reference evidence="1 2" key="1">
    <citation type="submission" date="2022-03" db="EMBL/GenBank/DDBJ databases">
        <authorList>
            <person name="He Y."/>
        </authorList>
    </citation>
    <scope>NUCLEOTIDE SEQUENCE [LARGE SCALE GENOMIC DNA]</scope>
    <source>
        <strain evidence="1 2">TK19116</strain>
    </source>
</reference>
<organism evidence="1 2">
    <name type="scientific">Paracoccus albicereus</name>
    <dbReference type="NCBI Taxonomy" id="2922394"/>
    <lineage>
        <taxon>Bacteria</taxon>
        <taxon>Pseudomonadati</taxon>
        <taxon>Pseudomonadota</taxon>
        <taxon>Alphaproteobacteria</taxon>
        <taxon>Rhodobacterales</taxon>
        <taxon>Paracoccaceae</taxon>
        <taxon>Paracoccus</taxon>
    </lineage>
</organism>
<dbReference type="EMBL" id="JAKZEU010000004">
    <property type="protein sequence ID" value="MCQ0971159.1"/>
    <property type="molecule type" value="Genomic_DNA"/>
</dbReference>
<keyword evidence="2" id="KW-1185">Reference proteome</keyword>
<comment type="caution">
    <text evidence="1">The sequence shown here is derived from an EMBL/GenBank/DDBJ whole genome shotgun (WGS) entry which is preliminary data.</text>
</comment>
<dbReference type="Proteomes" id="UP001203945">
    <property type="component" value="Unassembled WGS sequence"/>
</dbReference>
<gene>
    <name evidence="1" type="ORF">MLD63_12070</name>
</gene>
<protein>
    <recommendedName>
        <fullName evidence="3">Sulfotransferase family protein</fullName>
    </recommendedName>
</protein>
<proteinExistence type="predicted"/>
<accession>A0ABT1MS74</accession>
<name>A0ABT1MS74_9RHOB</name>
<evidence type="ECO:0000313" key="1">
    <source>
        <dbReference type="EMBL" id="MCQ0971159.1"/>
    </source>
</evidence>
<evidence type="ECO:0008006" key="3">
    <source>
        <dbReference type="Google" id="ProtNLM"/>
    </source>
</evidence>
<evidence type="ECO:0000313" key="2">
    <source>
        <dbReference type="Proteomes" id="UP001203945"/>
    </source>
</evidence>
<dbReference type="RefSeq" id="WP_255330171.1">
    <property type="nucleotide sequence ID" value="NZ_JAKZEU010000004.1"/>
</dbReference>